<keyword evidence="9 18" id="KW-0418">Kinase</keyword>
<dbReference type="InterPro" id="IPR005467">
    <property type="entry name" value="His_kinase_dom"/>
</dbReference>
<keyword evidence="10" id="KW-0067">ATP-binding</keyword>
<evidence type="ECO:0000256" key="9">
    <source>
        <dbReference type="ARBA" id="ARBA00022777"/>
    </source>
</evidence>
<keyword evidence="7 15" id="KW-0812">Transmembrane</keyword>
<dbReference type="EC" id="2.7.13.3" evidence="3"/>
<dbReference type="SUPFAM" id="SSF55874">
    <property type="entry name" value="ATPase domain of HSP90 chaperone/DNA topoisomerase II/histidine kinase"/>
    <property type="match status" value="1"/>
</dbReference>
<keyword evidence="12" id="KW-0902">Two-component regulatory system</keyword>
<keyword evidence="11 15" id="KW-1133">Transmembrane helix</keyword>
<organism evidence="18 19">
    <name type="scientific">Paenibacillus mendelii</name>
    <dbReference type="NCBI Taxonomy" id="206163"/>
    <lineage>
        <taxon>Bacteria</taxon>
        <taxon>Bacillati</taxon>
        <taxon>Bacillota</taxon>
        <taxon>Bacilli</taxon>
        <taxon>Bacillales</taxon>
        <taxon>Paenibacillaceae</taxon>
        <taxon>Paenibacillus</taxon>
    </lineage>
</organism>
<evidence type="ECO:0000256" key="12">
    <source>
        <dbReference type="ARBA" id="ARBA00023012"/>
    </source>
</evidence>
<evidence type="ECO:0000256" key="1">
    <source>
        <dbReference type="ARBA" id="ARBA00000085"/>
    </source>
</evidence>
<dbReference type="SUPFAM" id="SSF158472">
    <property type="entry name" value="HAMP domain-like"/>
    <property type="match status" value="1"/>
</dbReference>
<dbReference type="SMART" id="SM00387">
    <property type="entry name" value="HATPase_c"/>
    <property type="match status" value="1"/>
</dbReference>
<sequence length="488" mass="56274">MNMRRMLFIVIPALFIMNNAVSFFIFQSGRTVQQSYNLMLNRVLLYKQADEQTKGSLRAINVYLQDRSESSLAAYKQQRDELRKLHTSLSAQSTIPAADLIVRSYRNMLHTFILQAADIVEASNSPSPLAYADFYEEAEQTAGFIQEEGHYLIDQELSYYQPLYRQILIQTDVMNYWGVVVFILNTVISVMFAYWISLRITRPIKQLVQTARSISNGNFQIAPPPLSARNEFRILSEAFVHMQNNLKELIVKEKESLEKDRLVKELELEVLQNQINPHFLYNSLNVLSKLALLEGAEQTSDLTVSLSNLLRYNLRKLDRPVTLRDEVEHAKEYFIIQQARFRERIRFETDIEEGGLDVLVPMLTLQPLLENVFVHGIEGREEGALIKLTITCKPDETWIAISDNGIGMSAEVRESLLHFDSERPLGRREQEKGHSTGLGTRNVFRRLELFYGRKDMITIHSEPGQGTTVMIRIPAKKEERNVSPTDRR</sequence>
<keyword evidence="13 15" id="KW-0472">Membrane</keyword>
<comment type="catalytic activity">
    <reaction evidence="1">
        <text>ATP + protein L-histidine = ADP + protein N-phospho-L-histidine.</text>
        <dbReference type="EC" id="2.7.13.3"/>
    </reaction>
</comment>
<feature type="domain" description="HAMP" evidence="17">
    <location>
        <begin position="198"/>
        <end position="251"/>
    </location>
</feature>
<evidence type="ECO:0000313" key="18">
    <source>
        <dbReference type="EMBL" id="MFC0392028.1"/>
    </source>
</evidence>
<evidence type="ECO:0000259" key="17">
    <source>
        <dbReference type="PROSITE" id="PS50885"/>
    </source>
</evidence>
<dbReference type="InterPro" id="IPR003660">
    <property type="entry name" value="HAMP_dom"/>
</dbReference>
<evidence type="ECO:0000256" key="11">
    <source>
        <dbReference type="ARBA" id="ARBA00022989"/>
    </source>
</evidence>
<dbReference type="Gene3D" id="6.10.340.10">
    <property type="match status" value="1"/>
</dbReference>
<keyword evidence="8" id="KW-0547">Nucleotide-binding</keyword>
<reference evidence="18 19" key="1">
    <citation type="submission" date="2024-09" db="EMBL/GenBank/DDBJ databases">
        <authorList>
            <person name="Sun Q."/>
            <person name="Mori K."/>
        </authorList>
    </citation>
    <scope>NUCLEOTIDE SEQUENCE [LARGE SCALE GENOMIC DNA]</scope>
    <source>
        <strain evidence="18 19">CCM 4839</strain>
    </source>
</reference>
<dbReference type="RefSeq" id="WP_204820373.1">
    <property type="nucleotide sequence ID" value="NZ_JANHOF010000007.1"/>
</dbReference>
<proteinExistence type="predicted"/>
<dbReference type="InterPro" id="IPR050640">
    <property type="entry name" value="Bact_2-comp_sensor_kinase"/>
</dbReference>
<evidence type="ECO:0000256" key="14">
    <source>
        <dbReference type="SAM" id="Coils"/>
    </source>
</evidence>
<dbReference type="InterPro" id="IPR004358">
    <property type="entry name" value="Sig_transdc_His_kin-like_C"/>
</dbReference>
<dbReference type="EMBL" id="JBHLVF010000013">
    <property type="protein sequence ID" value="MFC0392028.1"/>
    <property type="molecule type" value="Genomic_DNA"/>
</dbReference>
<evidence type="ECO:0000256" key="5">
    <source>
        <dbReference type="ARBA" id="ARBA00022553"/>
    </source>
</evidence>
<evidence type="ECO:0000256" key="10">
    <source>
        <dbReference type="ARBA" id="ARBA00022840"/>
    </source>
</evidence>
<keyword evidence="4" id="KW-1003">Cell membrane</keyword>
<dbReference type="Gene3D" id="3.30.565.10">
    <property type="entry name" value="Histidine kinase-like ATPase, C-terminal domain"/>
    <property type="match status" value="1"/>
</dbReference>
<keyword evidence="19" id="KW-1185">Reference proteome</keyword>
<comment type="subcellular location">
    <subcellularLocation>
        <location evidence="2">Cell membrane</location>
        <topology evidence="2">Multi-pass membrane protein</topology>
    </subcellularLocation>
</comment>
<gene>
    <name evidence="18" type="ORF">ACFFJ8_11710</name>
</gene>
<comment type="caution">
    <text evidence="18">The sequence shown here is derived from an EMBL/GenBank/DDBJ whole genome shotgun (WGS) entry which is preliminary data.</text>
</comment>
<feature type="domain" description="Histidine kinase" evidence="16">
    <location>
        <begin position="275"/>
        <end position="477"/>
    </location>
</feature>
<evidence type="ECO:0000313" key="19">
    <source>
        <dbReference type="Proteomes" id="UP001589818"/>
    </source>
</evidence>
<evidence type="ECO:0000256" key="4">
    <source>
        <dbReference type="ARBA" id="ARBA00022475"/>
    </source>
</evidence>
<feature type="transmembrane region" description="Helical" evidence="15">
    <location>
        <begin position="176"/>
        <end position="196"/>
    </location>
</feature>
<evidence type="ECO:0000256" key="2">
    <source>
        <dbReference type="ARBA" id="ARBA00004651"/>
    </source>
</evidence>
<dbReference type="Pfam" id="PF00672">
    <property type="entry name" value="HAMP"/>
    <property type="match status" value="1"/>
</dbReference>
<dbReference type="PANTHER" id="PTHR34220:SF11">
    <property type="entry name" value="SENSOR PROTEIN KINASE HPTS"/>
    <property type="match status" value="1"/>
</dbReference>
<dbReference type="InterPro" id="IPR003594">
    <property type="entry name" value="HATPase_dom"/>
</dbReference>
<dbReference type="InterPro" id="IPR036890">
    <property type="entry name" value="HATPase_C_sf"/>
</dbReference>
<evidence type="ECO:0000256" key="15">
    <source>
        <dbReference type="SAM" id="Phobius"/>
    </source>
</evidence>
<accession>A0ABV6J820</accession>
<dbReference type="GO" id="GO:0004673">
    <property type="term" value="F:protein histidine kinase activity"/>
    <property type="evidence" value="ECO:0007669"/>
    <property type="project" value="UniProtKB-EC"/>
</dbReference>
<dbReference type="PROSITE" id="PS50109">
    <property type="entry name" value="HIS_KIN"/>
    <property type="match status" value="1"/>
</dbReference>
<dbReference type="PROSITE" id="PS50885">
    <property type="entry name" value="HAMP"/>
    <property type="match status" value="1"/>
</dbReference>
<dbReference type="InterPro" id="IPR010559">
    <property type="entry name" value="Sig_transdc_His_kin_internal"/>
</dbReference>
<evidence type="ECO:0000256" key="6">
    <source>
        <dbReference type="ARBA" id="ARBA00022679"/>
    </source>
</evidence>
<protein>
    <recommendedName>
        <fullName evidence="3">histidine kinase</fullName>
        <ecNumber evidence="3">2.7.13.3</ecNumber>
    </recommendedName>
</protein>
<feature type="coiled-coil region" evidence="14">
    <location>
        <begin position="65"/>
        <end position="92"/>
    </location>
</feature>
<evidence type="ECO:0000256" key="7">
    <source>
        <dbReference type="ARBA" id="ARBA00022692"/>
    </source>
</evidence>
<evidence type="ECO:0000256" key="8">
    <source>
        <dbReference type="ARBA" id="ARBA00022741"/>
    </source>
</evidence>
<dbReference type="Proteomes" id="UP001589818">
    <property type="component" value="Unassembled WGS sequence"/>
</dbReference>
<name>A0ABV6J820_9BACL</name>
<dbReference type="PRINTS" id="PR00344">
    <property type="entry name" value="BCTRLSENSOR"/>
</dbReference>
<dbReference type="SMART" id="SM00304">
    <property type="entry name" value="HAMP"/>
    <property type="match status" value="1"/>
</dbReference>
<evidence type="ECO:0000256" key="13">
    <source>
        <dbReference type="ARBA" id="ARBA00023136"/>
    </source>
</evidence>
<keyword evidence="14" id="KW-0175">Coiled coil</keyword>
<evidence type="ECO:0000256" key="3">
    <source>
        <dbReference type="ARBA" id="ARBA00012438"/>
    </source>
</evidence>
<dbReference type="PANTHER" id="PTHR34220">
    <property type="entry name" value="SENSOR HISTIDINE KINASE YPDA"/>
    <property type="match status" value="1"/>
</dbReference>
<dbReference type="Pfam" id="PF06580">
    <property type="entry name" value="His_kinase"/>
    <property type="match status" value="1"/>
</dbReference>
<keyword evidence="6 18" id="KW-0808">Transferase</keyword>
<keyword evidence="5" id="KW-0597">Phosphoprotein</keyword>
<evidence type="ECO:0000259" key="16">
    <source>
        <dbReference type="PROSITE" id="PS50109"/>
    </source>
</evidence>
<dbReference type="CDD" id="cd06225">
    <property type="entry name" value="HAMP"/>
    <property type="match status" value="1"/>
</dbReference>
<dbReference type="Pfam" id="PF02518">
    <property type="entry name" value="HATPase_c"/>
    <property type="match status" value="1"/>
</dbReference>